<dbReference type="Gene3D" id="3.40.50.1010">
    <property type="entry name" value="5'-nuclease"/>
    <property type="match status" value="1"/>
</dbReference>
<dbReference type="Pfam" id="PF04900">
    <property type="entry name" value="Fcf1"/>
    <property type="match status" value="1"/>
</dbReference>
<dbReference type="Pfam" id="PF24779">
    <property type="entry name" value="UTP23_sensor"/>
    <property type="match status" value="1"/>
</dbReference>
<evidence type="ECO:0000256" key="1">
    <source>
        <dbReference type="ARBA" id="ARBA00023242"/>
    </source>
</evidence>
<dbReference type="PANTHER" id="PTHR12416">
    <property type="entry name" value="RRNA-PROCESSING PROTEIN UTP23 HOMOLOG"/>
    <property type="match status" value="1"/>
</dbReference>
<feature type="domain" description="UTP23 sensor motif region" evidence="3">
    <location>
        <begin position="196"/>
        <end position="212"/>
    </location>
</feature>
<dbReference type="CDD" id="cd09865">
    <property type="entry name" value="PIN_ScUtp23p-like"/>
    <property type="match status" value="1"/>
</dbReference>
<proteinExistence type="predicted"/>
<sequence>MRQKRAKSYKRLVHQYVLHFQFREPFQVLIDNSFAESLVQYKLGNVLCVDKVKPMITQCCMVALYNAEKEAESEDKMRISQAIALAKQWERRKCNHREPLAPLACLEQVIGPTNKHRYMLAANEPPLRRALRRVVPGLPIVHYSQSVLVLEPMSDVTERYIATMEVNKSAISSTERKLLAQDTEAEASQPALQPVKRKRPKAPNPLSVKKPKNEKKAPKRAEPPTSTHTTAQQTSRRRKKRGRGSGAVEASHDTD</sequence>
<keyword evidence="1" id="KW-0539">Nucleus</keyword>
<reference evidence="4" key="1">
    <citation type="submission" date="2023-03" db="EMBL/GenBank/DDBJ databases">
        <title>Mating type loci evolution in Malassezia.</title>
        <authorList>
            <person name="Coelho M.A."/>
        </authorList>
    </citation>
    <scope>NUCLEOTIDE SEQUENCE</scope>
    <source>
        <strain evidence="4">CBS 14135</strain>
    </source>
</reference>
<dbReference type="InterPro" id="IPR057776">
    <property type="entry name" value="UTP23_sensor"/>
</dbReference>
<dbReference type="InterPro" id="IPR006984">
    <property type="entry name" value="Fcf1/UTP23"/>
</dbReference>
<name>A0AAF0INZ4_9BASI</name>
<feature type="compositionally biased region" description="Polar residues" evidence="2">
    <location>
        <begin position="225"/>
        <end position="234"/>
    </location>
</feature>
<keyword evidence="5" id="KW-1185">Reference proteome</keyword>
<dbReference type="Proteomes" id="UP001216638">
    <property type="component" value="Chromosome 1"/>
</dbReference>
<dbReference type="AlphaFoldDB" id="A0AAF0INZ4"/>
<gene>
    <name evidence="4" type="ORF">MBRA1_000950</name>
</gene>
<accession>A0AAF0INZ4</accession>
<evidence type="ECO:0000259" key="3">
    <source>
        <dbReference type="Pfam" id="PF24779"/>
    </source>
</evidence>
<evidence type="ECO:0000313" key="5">
    <source>
        <dbReference type="Proteomes" id="UP001216638"/>
    </source>
</evidence>
<evidence type="ECO:0000256" key="2">
    <source>
        <dbReference type="SAM" id="MobiDB-lite"/>
    </source>
</evidence>
<evidence type="ECO:0000313" key="4">
    <source>
        <dbReference type="EMBL" id="WFC94320.1"/>
    </source>
</evidence>
<dbReference type="EMBL" id="CP119951">
    <property type="protein sequence ID" value="WFC94320.1"/>
    <property type="molecule type" value="Genomic_DNA"/>
</dbReference>
<protein>
    <recommendedName>
        <fullName evidence="3">UTP23 sensor motif region domain-containing protein</fullName>
    </recommendedName>
</protein>
<feature type="region of interest" description="Disordered" evidence="2">
    <location>
        <begin position="177"/>
        <end position="255"/>
    </location>
</feature>
<dbReference type="GO" id="GO:0032040">
    <property type="term" value="C:small-subunit processome"/>
    <property type="evidence" value="ECO:0007669"/>
    <property type="project" value="InterPro"/>
</dbReference>
<organism evidence="4 5">
    <name type="scientific">Malassezia brasiliensis</name>
    <dbReference type="NCBI Taxonomy" id="1821822"/>
    <lineage>
        <taxon>Eukaryota</taxon>
        <taxon>Fungi</taxon>
        <taxon>Dikarya</taxon>
        <taxon>Basidiomycota</taxon>
        <taxon>Ustilaginomycotina</taxon>
        <taxon>Malasseziomycetes</taxon>
        <taxon>Malasseziales</taxon>
        <taxon>Malasseziaceae</taxon>
        <taxon>Malassezia</taxon>
    </lineage>
</organism>